<dbReference type="Pfam" id="PF01693">
    <property type="entry name" value="Cauli_VI"/>
    <property type="match status" value="1"/>
</dbReference>
<dbReference type="EMBL" id="JARKIB010000377">
    <property type="protein sequence ID" value="KAJ7712105.1"/>
    <property type="molecule type" value="Genomic_DNA"/>
</dbReference>
<dbReference type="AlphaFoldDB" id="A0AAD7H534"/>
<gene>
    <name evidence="2" type="ORF">B0H16DRAFT_1744531</name>
</gene>
<organism evidence="2 3">
    <name type="scientific">Mycena metata</name>
    <dbReference type="NCBI Taxonomy" id="1033252"/>
    <lineage>
        <taxon>Eukaryota</taxon>
        <taxon>Fungi</taxon>
        <taxon>Dikarya</taxon>
        <taxon>Basidiomycota</taxon>
        <taxon>Agaricomycotina</taxon>
        <taxon>Agaricomycetes</taxon>
        <taxon>Agaricomycetidae</taxon>
        <taxon>Agaricales</taxon>
        <taxon>Marasmiineae</taxon>
        <taxon>Mycenaceae</taxon>
        <taxon>Mycena</taxon>
    </lineage>
</organism>
<dbReference type="InterPro" id="IPR009027">
    <property type="entry name" value="Ribosomal_bL9/RNase_H1_N"/>
</dbReference>
<protein>
    <recommendedName>
        <fullName evidence="1">Ribonuclease H1 N-terminal domain-containing protein</fullName>
    </recommendedName>
</protein>
<evidence type="ECO:0000313" key="3">
    <source>
        <dbReference type="Proteomes" id="UP001215598"/>
    </source>
</evidence>
<keyword evidence="3" id="KW-1185">Reference proteome</keyword>
<name>A0AAD7H534_9AGAR</name>
<dbReference type="SUPFAM" id="SSF55658">
    <property type="entry name" value="L9 N-domain-like"/>
    <property type="match status" value="1"/>
</dbReference>
<comment type="caution">
    <text evidence="2">The sequence shown here is derived from an EMBL/GenBank/DDBJ whole genome shotgun (WGS) entry which is preliminary data.</text>
</comment>
<feature type="domain" description="Ribonuclease H1 N-terminal" evidence="1">
    <location>
        <begin position="58"/>
        <end position="93"/>
    </location>
</feature>
<evidence type="ECO:0000313" key="2">
    <source>
        <dbReference type="EMBL" id="KAJ7712105.1"/>
    </source>
</evidence>
<proteinExistence type="predicted"/>
<evidence type="ECO:0000259" key="1">
    <source>
        <dbReference type="Pfam" id="PF01693"/>
    </source>
</evidence>
<sequence length="218" mass="23656">MASSPSTTSRRLTRVNLRTDELIMDTRGAKDARYYCLPPVYGEPSPTKGGGGYPLHLVAQGHVVGVFHKWVEAKVQLTGFPDSINRGYHTMEEFVDACGHIKMAAYPAVKREKREDIAGQSAPSNSQLLADLKQYCRPIRDDSPRGGNGGGSSAMPPRVNFTIRGAGIVSSSAQRSQERYLELQRRGEEPDMLVTRSLGAASLFALDEGGDEGEDSAV</sequence>
<accession>A0AAD7H534</accession>
<dbReference type="InterPro" id="IPR011320">
    <property type="entry name" value="RNase_H1_N"/>
</dbReference>
<dbReference type="Proteomes" id="UP001215598">
    <property type="component" value="Unassembled WGS sequence"/>
</dbReference>
<reference evidence="2" key="1">
    <citation type="submission" date="2023-03" db="EMBL/GenBank/DDBJ databases">
        <title>Massive genome expansion in bonnet fungi (Mycena s.s.) driven by repeated elements and novel gene families across ecological guilds.</title>
        <authorList>
            <consortium name="Lawrence Berkeley National Laboratory"/>
            <person name="Harder C.B."/>
            <person name="Miyauchi S."/>
            <person name="Viragh M."/>
            <person name="Kuo A."/>
            <person name="Thoen E."/>
            <person name="Andreopoulos B."/>
            <person name="Lu D."/>
            <person name="Skrede I."/>
            <person name="Drula E."/>
            <person name="Henrissat B."/>
            <person name="Morin E."/>
            <person name="Kohler A."/>
            <person name="Barry K."/>
            <person name="LaButti K."/>
            <person name="Morin E."/>
            <person name="Salamov A."/>
            <person name="Lipzen A."/>
            <person name="Mereny Z."/>
            <person name="Hegedus B."/>
            <person name="Baldrian P."/>
            <person name="Stursova M."/>
            <person name="Weitz H."/>
            <person name="Taylor A."/>
            <person name="Grigoriev I.V."/>
            <person name="Nagy L.G."/>
            <person name="Martin F."/>
            <person name="Kauserud H."/>
        </authorList>
    </citation>
    <scope>NUCLEOTIDE SEQUENCE</scope>
    <source>
        <strain evidence="2">CBHHK182m</strain>
    </source>
</reference>